<proteinExistence type="predicted"/>
<dbReference type="Proteomes" id="UP001156641">
    <property type="component" value="Unassembled WGS sequence"/>
</dbReference>
<dbReference type="Pfam" id="PF03176">
    <property type="entry name" value="MMPL"/>
    <property type="match status" value="1"/>
</dbReference>
<reference evidence="9" key="1">
    <citation type="journal article" date="2019" name="Int. J. Syst. Evol. Microbiol.">
        <title>The Global Catalogue of Microorganisms (GCM) 10K type strain sequencing project: providing services to taxonomists for standard genome sequencing and annotation.</title>
        <authorList>
            <consortium name="The Broad Institute Genomics Platform"/>
            <consortium name="The Broad Institute Genome Sequencing Center for Infectious Disease"/>
            <person name="Wu L."/>
            <person name="Ma J."/>
        </authorList>
    </citation>
    <scope>NUCLEOTIDE SEQUENCE [LARGE SCALE GENOMIC DNA]</scope>
    <source>
        <strain evidence="9">NBRC 112502</strain>
    </source>
</reference>
<feature type="transmembrane region" description="Helical" evidence="6">
    <location>
        <begin position="744"/>
        <end position="764"/>
    </location>
</feature>
<dbReference type="PANTHER" id="PTHR33406">
    <property type="entry name" value="MEMBRANE PROTEIN MJ1562-RELATED"/>
    <property type="match status" value="1"/>
</dbReference>
<feature type="transmembrane region" description="Helical" evidence="6">
    <location>
        <begin position="302"/>
        <end position="319"/>
    </location>
</feature>
<feature type="transmembrane region" description="Helical" evidence="6">
    <location>
        <begin position="699"/>
        <end position="723"/>
    </location>
</feature>
<keyword evidence="9" id="KW-1185">Reference proteome</keyword>
<evidence type="ECO:0000256" key="5">
    <source>
        <dbReference type="ARBA" id="ARBA00023136"/>
    </source>
</evidence>
<evidence type="ECO:0000313" key="8">
    <source>
        <dbReference type="EMBL" id="GLR66877.1"/>
    </source>
</evidence>
<keyword evidence="4 6" id="KW-1133">Transmembrane helix</keyword>
<dbReference type="SUPFAM" id="SSF82866">
    <property type="entry name" value="Multidrug efflux transporter AcrB transmembrane domain"/>
    <property type="match status" value="2"/>
</dbReference>
<feature type="domain" description="SSD" evidence="7">
    <location>
        <begin position="275"/>
        <end position="400"/>
    </location>
</feature>
<evidence type="ECO:0000259" key="7">
    <source>
        <dbReference type="PROSITE" id="PS50156"/>
    </source>
</evidence>
<feature type="transmembrane region" description="Helical" evidence="6">
    <location>
        <begin position="249"/>
        <end position="268"/>
    </location>
</feature>
<dbReference type="Gene3D" id="1.20.1640.10">
    <property type="entry name" value="Multidrug efflux transporter AcrB transmembrane domain"/>
    <property type="match status" value="2"/>
</dbReference>
<dbReference type="EMBL" id="BSOS01000041">
    <property type="protein sequence ID" value="GLR66877.1"/>
    <property type="molecule type" value="Genomic_DNA"/>
</dbReference>
<feature type="transmembrane region" description="Helical" evidence="6">
    <location>
        <begin position="275"/>
        <end position="296"/>
    </location>
</feature>
<evidence type="ECO:0000256" key="6">
    <source>
        <dbReference type="SAM" id="Phobius"/>
    </source>
</evidence>
<dbReference type="InterPro" id="IPR000731">
    <property type="entry name" value="SSD"/>
</dbReference>
<dbReference type="RefSeq" id="WP_284257581.1">
    <property type="nucleotide sequence ID" value="NZ_BSOS01000041.1"/>
</dbReference>
<evidence type="ECO:0000256" key="3">
    <source>
        <dbReference type="ARBA" id="ARBA00022692"/>
    </source>
</evidence>
<feature type="transmembrane region" description="Helical" evidence="6">
    <location>
        <begin position="375"/>
        <end position="401"/>
    </location>
</feature>
<keyword evidence="3 6" id="KW-0812">Transmembrane</keyword>
<keyword evidence="5 6" id="KW-0472">Membrane</keyword>
<dbReference type="InterPro" id="IPR004869">
    <property type="entry name" value="MMPL_dom"/>
</dbReference>
<dbReference type="InterPro" id="IPR050545">
    <property type="entry name" value="Mycobact_MmpL"/>
</dbReference>
<evidence type="ECO:0000313" key="9">
    <source>
        <dbReference type="Proteomes" id="UP001156641"/>
    </source>
</evidence>
<evidence type="ECO:0000256" key="4">
    <source>
        <dbReference type="ARBA" id="ARBA00022989"/>
    </source>
</evidence>
<feature type="transmembrane region" description="Helical" evidence="6">
    <location>
        <begin position="346"/>
        <end position="369"/>
    </location>
</feature>
<feature type="transmembrane region" description="Helical" evidence="6">
    <location>
        <begin position="646"/>
        <end position="663"/>
    </location>
</feature>
<gene>
    <name evidence="8" type="ORF">GCM10010909_15570</name>
</gene>
<comment type="caution">
    <text evidence="8">The sequence shown here is derived from an EMBL/GenBank/DDBJ whole genome shotgun (WGS) entry which is preliminary data.</text>
</comment>
<feature type="transmembrane region" description="Helical" evidence="6">
    <location>
        <begin position="770"/>
        <end position="797"/>
    </location>
</feature>
<accession>A0ABQ6A8F6</accession>
<dbReference type="PROSITE" id="PS50156">
    <property type="entry name" value="SSD"/>
    <property type="match status" value="1"/>
</dbReference>
<name>A0ABQ6A8F6_9PROT</name>
<dbReference type="PANTHER" id="PTHR33406:SF10">
    <property type="entry name" value="SSD DOMAIN-CONTAINING PROTEIN"/>
    <property type="match status" value="1"/>
</dbReference>
<feature type="transmembrane region" description="Helical" evidence="6">
    <location>
        <begin position="670"/>
        <end position="693"/>
    </location>
</feature>
<protein>
    <submittedName>
        <fullName evidence="8">RND transporter</fullName>
    </submittedName>
</protein>
<evidence type="ECO:0000256" key="1">
    <source>
        <dbReference type="ARBA" id="ARBA00004651"/>
    </source>
</evidence>
<feature type="transmembrane region" description="Helical" evidence="6">
    <location>
        <begin position="438"/>
        <end position="458"/>
    </location>
</feature>
<keyword evidence="2" id="KW-1003">Cell membrane</keyword>
<feature type="transmembrane region" description="Helical" evidence="6">
    <location>
        <begin position="220"/>
        <end position="243"/>
    </location>
</feature>
<feature type="transmembrane region" description="Helical" evidence="6">
    <location>
        <begin position="39"/>
        <end position="61"/>
    </location>
</feature>
<organism evidence="8 9">
    <name type="scientific">Acidocella aquatica</name>
    <dbReference type="NCBI Taxonomy" id="1922313"/>
    <lineage>
        <taxon>Bacteria</taxon>
        <taxon>Pseudomonadati</taxon>
        <taxon>Pseudomonadota</taxon>
        <taxon>Alphaproteobacteria</taxon>
        <taxon>Acetobacterales</taxon>
        <taxon>Acidocellaceae</taxon>
        <taxon>Acidocella</taxon>
    </lineage>
</organism>
<comment type="subcellular location">
    <subcellularLocation>
        <location evidence="1">Cell membrane</location>
        <topology evidence="1">Multi-pass membrane protein</topology>
    </subcellularLocation>
</comment>
<sequence>MTMDVQAIQKEIAAQRLSHNDFDASSGNFLELLIFNNRFVILIISVLLTLVLGYSATRLTVNASYIDMLPQHQQYVVNYEANRKALRALGDSVRIVVENKTGNIYNPQYLATLRKINDKVFLLPGVDRSFMKSLWMPVVRWTQITEQGVVGGSVMPDDYDGSAASIAQLRQNIGLAGITGSLVSNDQRSSIIFVPLLDVDPATGAPFDYGKFWQEMKSQVLSMQSPSVGIHIVGFAAIMGNLIAALHEILGFFLIAACIASIFIFAFTHCVRSTVAILACSFIAVVWLLGIIRFLGYVLDPYSILVPFLVFAIGVSHGAQKMNGIMQDIGRGAHRYVAARLTFRRLFMAGLTALIADAVGFAVLNVIQIEAIRTLALTASIGVSLLVFTNLVLLPILLSYVGVSQKAAMRSLETKQASGDHSLFERVFHVLEHFSERGWAIGAIVVALMLMSAGYIVGQKVQIGDVAPGAPELRANSIYNHDDAFVIHHYSLSSDQFAIIVKGDSSGRGLVSYPAMMEMDRLEQYMRTIPGVQTTVSAADFVRTYTAASFSGNLKWWTINNQKDVLSESIDDVFSYNPELMSNDFSAAPLIVYLSDHKASTLTAVANAAQNFADKHNSGAVQFMLAAGNAGMDEATNIVVKQANTMMPYLVYAAVIILCFISFRNWRAVVVAVVPLVLTSVLCQALMVMLGIGVKVATLPVIALGVGIGVDYALYLLSVQLAFQRGGDSLRVAYRKALRFTGKIVALVGFTLATGVSLWAFSPIKFQADMGILLTFMFLWNMLGALILIPALSHFLLQTKWVAPSTRAVVLH</sequence>
<evidence type="ECO:0000256" key="2">
    <source>
        <dbReference type="ARBA" id="ARBA00022475"/>
    </source>
</evidence>